<dbReference type="Proteomes" id="UP000484164">
    <property type="component" value="Unassembled WGS sequence"/>
</dbReference>
<dbReference type="RefSeq" id="WP_151692814.1">
    <property type="nucleotide sequence ID" value="NZ_BMGX01000002.1"/>
</dbReference>
<dbReference type="EMBL" id="WBVQ01000001">
    <property type="protein sequence ID" value="KAB2818126.1"/>
    <property type="molecule type" value="Genomic_DNA"/>
</dbReference>
<accession>A0A6L3ZJD5</accession>
<sequence length="395" mass="45250">MELFILKSRRWLYVFGLFILSQFSLNAQVAVNSSVLVSLNSFSSVNDAESVFSDHWRGDFIQTQVITPAVGVELEFPDYHIGVRGSFYIAPISSPYGELIYYPLLDYKSARSFDVDYRWEKLRIGLVWSQRFYSRASIEPLGSANQNGIGFKVGWKYGKIDFELRDEMFILFERVQGHLSPTLFGPAFGISLRATYPIRIYSNQVSVEKSPNESETIRNGHGLNFQFGALITGNPNFGFIDKTEPLNTGYALGLEYFHQPWNVALLFRRTQSIRLGITGGIFQEYIQNNYFGVSYWMPLDNNKYVKFDLLHNWSFNRATQTGINQEAFMNNESLPFQMGDYPNLSVGLACRYPISRSVDAFGQLDIYYKADEYSKTGFARNSISLGMYVYLFALN</sequence>
<dbReference type="AlphaFoldDB" id="A0A6L3ZJD5"/>
<evidence type="ECO:0000313" key="1">
    <source>
        <dbReference type="EMBL" id="KAB2818126.1"/>
    </source>
</evidence>
<keyword evidence="2" id="KW-1185">Reference proteome</keyword>
<protein>
    <submittedName>
        <fullName evidence="1">Uncharacterized protein</fullName>
    </submittedName>
</protein>
<comment type="caution">
    <text evidence="1">The sequence shown here is derived from an EMBL/GenBank/DDBJ whole genome shotgun (WGS) entry which is preliminary data.</text>
</comment>
<name>A0A6L3ZJD5_9FLAO</name>
<reference evidence="1 2" key="1">
    <citation type="submission" date="2019-10" db="EMBL/GenBank/DDBJ databases">
        <title>Genome sequence of Phaeocystidibacter marisrubri JCM30614 (type strain).</title>
        <authorList>
            <person name="Bowman J.P."/>
        </authorList>
    </citation>
    <scope>NUCLEOTIDE SEQUENCE [LARGE SCALE GENOMIC DNA]</scope>
    <source>
        <strain evidence="1 2">JCM 30614</strain>
    </source>
</reference>
<evidence type="ECO:0000313" key="2">
    <source>
        <dbReference type="Proteomes" id="UP000484164"/>
    </source>
</evidence>
<organism evidence="1 2">
    <name type="scientific">Phaeocystidibacter marisrubri</name>
    <dbReference type="NCBI Taxonomy" id="1577780"/>
    <lineage>
        <taxon>Bacteria</taxon>
        <taxon>Pseudomonadati</taxon>
        <taxon>Bacteroidota</taxon>
        <taxon>Flavobacteriia</taxon>
        <taxon>Flavobacteriales</taxon>
        <taxon>Phaeocystidibacteraceae</taxon>
        <taxon>Phaeocystidibacter</taxon>
    </lineage>
</organism>
<proteinExistence type="predicted"/>
<gene>
    <name evidence="1" type="ORF">F8C82_06905</name>
</gene>